<dbReference type="GO" id="GO:0015420">
    <property type="term" value="F:ABC-type vitamin B12 transporter activity"/>
    <property type="evidence" value="ECO:0007669"/>
    <property type="project" value="UniProtKB-UniRule"/>
</dbReference>
<sequence length="319" mass="33382">MRRHARSRHLWRRGAAIAVGYALDRIFADPTNHHPVALYGQAVSKLERRIYADSKARGVAFTAIAVATPVALTAAVSTVAPSLTLAAATWASLGGTTLRRTGERMTDRLTSGDIDAARELVPWLCSRDPEALDADGIARATVESLAENTSDAVTGTLMWGAIAGAPGVVAHRAANTLDAMVGYRNARYRQFGWASARLDDVAGFFPARLTAVATVVAGPDRRQALAAWRRDASNHPSPNAGVVEASAAGALGLQLGGATVYPSGVEMRPVLGSGRRPSVTDVRRAAGLSKRVQSIVALSCAGAAVVAGCIRRVKARAES</sequence>
<gene>
    <name evidence="9" type="primary">cobD</name>
    <name evidence="10" type="ORF">QP460_003975</name>
</gene>
<accession>A0AAW9SRP4</accession>
<evidence type="ECO:0000256" key="8">
    <source>
        <dbReference type="ARBA" id="ARBA00023136"/>
    </source>
</evidence>
<comment type="caution">
    <text evidence="10">The sequence shown here is derived from an EMBL/GenBank/DDBJ whole genome shotgun (WGS) entry which is preliminary data.</text>
</comment>
<keyword evidence="4 9" id="KW-1003">Cell membrane</keyword>
<evidence type="ECO:0000256" key="7">
    <source>
        <dbReference type="ARBA" id="ARBA00022989"/>
    </source>
</evidence>
<dbReference type="Proteomes" id="UP001223646">
    <property type="component" value="Unassembled WGS sequence"/>
</dbReference>
<evidence type="ECO:0000256" key="6">
    <source>
        <dbReference type="ARBA" id="ARBA00022692"/>
    </source>
</evidence>
<reference evidence="10" key="1">
    <citation type="submission" date="2023-05" db="EMBL/GenBank/DDBJ databases">
        <authorList>
            <person name="Du J."/>
        </authorList>
    </citation>
    <scope>NUCLEOTIDE SEQUENCE</scope>
    <source>
        <strain evidence="10">UMB1064</strain>
    </source>
</reference>
<dbReference type="GO" id="GO:0048472">
    <property type="term" value="F:threonine-phosphate decarboxylase activity"/>
    <property type="evidence" value="ECO:0007669"/>
    <property type="project" value="InterPro"/>
</dbReference>
<comment type="subcellular location">
    <subcellularLocation>
        <location evidence="1 9">Cell membrane</location>
        <topology evidence="1 9">Multi-pass membrane protein</topology>
    </subcellularLocation>
</comment>
<comment type="pathway">
    <text evidence="2 9">Cofactor biosynthesis; adenosylcobalamin biosynthesis.</text>
</comment>
<evidence type="ECO:0000313" key="10">
    <source>
        <dbReference type="EMBL" id="MEO3716743.1"/>
    </source>
</evidence>
<keyword evidence="8 9" id="KW-0472">Membrane</keyword>
<organism evidence="10 11">
    <name type="scientific">Corynebacterium amycolatum</name>
    <dbReference type="NCBI Taxonomy" id="43765"/>
    <lineage>
        <taxon>Bacteria</taxon>
        <taxon>Bacillati</taxon>
        <taxon>Actinomycetota</taxon>
        <taxon>Actinomycetes</taxon>
        <taxon>Mycobacteriales</taxon>
        <taxon>Corynebacteriaceae</taxon>
        <taxon>Corynebacterium</taxon>
    </lineage>
</organism>
<keyword evidence="7 9" id="KW-1133">Transmembrane helix</keyword>
<dbReference type="HAMAP" id="MF_00024">
    <property type="entry name" value="CobD_CbiB"/>
    <property type="match status" value="1"/>
</dbReference>
<reference evidence="10" key="2">
    <citation type="submission" date="2024-05" db="EMBL/GenBank/DDBJ databases">
        <authorList>
            <person name="Wolfe A."/>
        </authorList>
    </citation>
    <scope>NUCLEOTIDE SEQUENCE</scope>
    <source>
        <strain evidence="10">UMB1064</strain>
    </source>
</reference>
<protein>
    <recommendedName>
        <fullName evidence="9">Cobalamin biosynthesis protein CobD</fullName>
    </recommendedName>
</protein>
<evidence type="ECO:0000256" key="9">
    <source>
        <dbReference type="HAMAP-Rule" id="MF_00024"/>
    </source>
</evidence>
<evidence type="ECO:0000256" key="4">
    <source>
        <dbReference type="ARBA" id="ARBA00022475"/>
    </source>
</evidence>
<dbReference type="NCBIfam" id="NF002276">
    <property type="entry name" value="PRK01209.1-4"/>
    <property type="match status" value="1"/>
</dbReference>
<comment type="similarity">
    <text evidence="3 9">Belongs to the CobD/CbiB family.</text>
</comment>
<keyword evidence="5 9" id="KW-0169">Cobalamin biosynthesis</keyword>
<dbReference type="InterPro" id="IPR004485">
    <property type="entry name" value="Cobalamin_biosynth_CobD/CbiB"/>
</dbReference>
<keyword evidence="6 9" id="KW-0812">Transmembrane</keyword>
<dbReference type="GO" id="GO:0005886">
    <property type="term" value="C:plasma membrane"/>
    <property type="evidence" value="ECO:0007669"/>
    <property type="project" value="UniProtKB-SubCell"/>
</dbReference>
<evidence type="ECO:0000256" key="3">
    <source>
        <dbReference type="ARBA" id="ARBA00006263"/>
    </source>
</evidence>
<dbReference type="PANTHER" id="PTHR34308:SF1">
    <property type="entry name" value="COBALAMIN BIOSYNTHESIS PROTEIN CBIB"/>
    <property type="match status" value="1"/>
</dbReference>
<evidence type="ECO:0000256" key="2">
    <source>
        <dbReference type="ARBA" id="ARBA00004953"/>
    </source>
</evidence>
<proteinExistence type="inferred from homology"/>
<name>A0AAW9SRP4_CORAY</name>
<dbReference type="Pfam" id="PF03186">
    <property type="entry name" value="CobD_Cbib"/>
    <property type="match status" value="1"/>
</dbReference>
<dbReference type="AlphaFoldDB" id="A0AAW9SRP4"/>
<dbReference type="PANTHER" id="PTHR34308">
    <property type="entry name" value="COBALAMIN BIOSYNTHESIS PROTEIN CBIB"/>
    <property type="match status" value="1"/>
</dbReference>
<evidence type="ECO:0000256" key="5">
    <source>
        <dbReference type="ARBA" id="ARBA00022573"/>
    </source>
</evidence>
<evidence type="ECO:0000313" key="11">
    <source>
        <dbReference type="Proteomes" id="UP001223646"/>
    </source>
</evidence>
<evidence type="ECO:0000256" key="1">
    <source>
        <dbReference type="ARBA" id="ARBA00004651"/>
    </source>
</evidence>
<dbReference type="GO" id="GO:0009236">
    <property type="term" value="P:cobalamin biosynthetic process"/>
    <property type="evidence" value="ECO:0007669"/>
    <property type="project" value="UniProtKB-UniRule"/>
</dbReference>
<comment type="function">
    <text evidence="9">Converts cobyric acid to cobinamide by the addition of aminopropanol on the F carboxylic group.</text>
</comment>
<dbReference type="NCBIfam" id="TIGR00380">
    <property type="entry name" value="cobal_cbiB"/>
    <property type="match status" value="1"/>
</dbReference>
<dbReference type="EMBL" id="JASOOY020000011">
    <property type="protein sequence ID" value="MEO3716743.1"/>
    <property type="molecule type" value="Genomic_DNA"/>
</dbReference>